<sequence>MASDQKKRTLEALEKRFVLAKTEVQQQQHQKKKKTHIQQPPQEEKQQVHTHTPSASLTTVVDAGAETGPSNISPQKDTPKTPSFRKGRFAFVGYTPGAGPSGQSDVEANDPTYYRIPQSVHENLLKVGVKLSEKVDNTLHELFQKGDVAQNYMHGSKVINIDNRFLLDGFVQGRGASVARFKAKQGHLKRCRRHMSMKQHRKCGSFDFPPESLKFEIFEPMHEMWKEYVLKLIKNPGNTQNIARCLLHADLHGAIFRVAECKVTSYLGVSGIMVRETAETFGIITRDNKFQGALHFEFFLLHVYAYCFTFTFSKTSFSPLWLFTCMFLYLNGICGEWELLLTSCFCTSFAVVPKRGFVFLFQADCWKITLHGDELVSRKYDK</sequence>
<name>A0A835GYF7_9MAGN</name>
<evidence type="ECO:0000256" key="1">
    <source>
        <dbReference type="ARBA" id="ARBA00004123"/>
    </source>
</evidence>
<evidence type="ECO:0000256" key="3">
    <source>
        <dbReference type="SAM" id="MobiDB-lite"/>
    </source>
</evidence>
<dbReference type="InterPro" id="IPR036980">
    <property type="entry name" value="RNase_P/MRP_Rpp29_sf"/>
</dbReference>
<dbReference type="OrthoDB" id="124041at2759"/>
<feature type="region of interest" description="Disordered" evidence="3">
    <location>
        <begin position="22"/>
        <end position="85"/>
    </location>
</feature>
<reference evidence="4 5" key="1">
    <citation type="submission" date="2020-10" db="EMBL/GenBank/DDBJ databases">
        <title>The Coptis chinensis genome and diversification of protoberbering-type alkaloids.</title>
        <authorList>
            <person name="Wang B."/>
            <person name="Shu S."/>
            <person name="Song C."/>
            <person name="Liu Y."/>
        </authorList>
    </citation>
    <scope>NUCLEOTIDE SEQUENCE [LARGE SCALE GENOMIC DNA]</scope>
    <source>
        <strain evidence="4">HL-2020</strain>
        <tissue evidence="4">Leaf</tissue>
    </source>
</reference>
<dbReference type="InterPro" id="IPR002730">
    <property type="entry name" value="Rpp29/RNP1"/>
</dbReference>
<gene>
    <name evidence="4" type="ORF">IFM89_028725</name>
</gene>
<dbReference type="GO" id="GO:0000172">
    <property type="term" value="C:ribonuclease MRP complex"/>
    <property type="evidence" value="ECO:0007669"/>
    <property type="project" value="InterPro"/>
</dbReference>
<dbReference type="PANTHER" id="PTHR13348:SF0">
    <property type="entry name" value="RIBONUCLEASE P PROTEIN SUBUNIT P29"/>
    <property type="match status" value="1"/>
</dbReference>
<organism evidence="4 5">
    <name type="scientific">Coptis chinensis</name>
    <dbReference type="NCBI Taxonomy" id="261450"/>
    <lineage>
        <taxon>Eukaryota</taxon>
        <taxon>Viridiplantae</taxon>
        <taxon>Streptophyta</taxon>
        <taxon>Embryophyta</taxon>
        <taxon>Tracheophyta</taxon>
        <taxon>Spermatophyta</taxon>
        <taxon>Magnoliopsida</taxon>
        <taxon>Ranunculales</taxon>
        <taxon>Ranunculaceae</taxon>
        <taxon>Coptidoideae</taxon>
        <taxon>Coptis</taxon>
    </lineage>
</organism>
<proteinExistence type="inferred from homology"/>
<dbReference type="Gene3D" id="2.30.30.210">
    <property type="entry name" value="Ribonuclease P/MRP, subunit p29"/>
    <property type="match status" value="1"/>
</dbReference>
<dbReference type="AlphaFoldDB" id="A0A835GYF7"/>
<evidence type="ECO:0000313" key="4">
    <source>
        <dbReference type="EMBL" id="KAF9589790.1"/>
    </source>
</evidence>
<dbReference type="GO" id="GO:0033204">
    <property type="term" value="F:ribonuclease P RNA binding"/>
    <property type="evidence" value="ECO:0007669"/>
    <property type="project" value="InterPro"/>
</dbReference>
<dbReference type="GO" id="GO:0006364">
    <property type="term" value="P:rRNA processing"/>
    <property type="evidence" value="ECO:0007669"/>
    <property type="project" value="TreeGrafter"/>
</dbReference>
<feature type="compositionally biased region" description="Polar residues" evidence="3">
    <location>
        <begin position="49"/>
        <end position="59"/>
    </location>
</feature>
<keyword evidence="5" id="KW-1185">Reference proteome</keyword>
<comment type="caution">
    <text evidence="4">The sequence shown here is derived from an EMBL/GenBank/DDBJ whole genome shotgun (WGS) entry which is preliminary data.</text>
</comment>
<dbReference type="InterPro" id="IPR023534">
    <property type="entry name" value="Rof/RNase_P-like"/>
</dbReference>
<dbReference type="Pfam" id="PF01868">
    <property type="entry name" value="RNase_P-MRP_p29"/>
    <property type="match status" value="1"/>
</dbReference>
<dbReference type="PANTHER" id="PTHR13348">
    <property type="entry name" value="RIBONUCLEASE P SUBUNIT P29"/>
    <property type="match status" value="1"/>
</dbReference>
<dbReference type="InterPro" id="IPR016848">
    <property type="entry name" value="RNase_P/MRP_Rpp29-subunit"/>
</dbReference>
<dbReference type="GO" id="GO:0001682">
    <property type="term" value="P:tRNA 5'-leader removal"/>
    <property type="evidence" value="ECO:0007669"/>
    <property type="project" value="InterPro"/>
</dbReference>
<comment type="similarity">
    <text evidence="2">Belongs to the eukaryotic/archaeal RNase P protein component 1 family.</text>
</comment>
<comment type="subcellular location">
    <subcellularLocation>
        <location evidence="1">Nucleus</location>
    </subcellularLocation>
</comment>
<dbReference type="EMBL" id="JADFTS010000009">
    <property type="protein sequence ID" value="KAF9589790.1"/>
    <property type="molecule type" value="Genomic_DNA"/>
</dbReference>
<dbReference type="GO" id="GO:0005634">
    <property type="term" value="C:nucleus"/>
    <property type="evidence" value="ECO:0007669"/>
    <property type="project" value="UniProtKB-SubCell"/>
</dbReference>
<dbReference type="SUPFAM" id="SSF101744">
    <property type="entry name" value="Rof/RNase P subunit-like"/>
    <property type="match status" value="1"/>
</dbReference>
<protein>
    <submittedName>
        <fullName evidence="4">Uncharacterized protein</fullName>
    </submittedName>
</protein>
<dbReference type="Proteomes" id="UP000631114">
    <property type="component" value="Unassembled WGS sequence"/>
</dbReference>
<accession>A0A835GYF7</accession>
<evidence type="ECO:0000313" key="5">
    <source>
        <dbReference type="Proteomes" id="UP000631114"/>
    </source>
</evidence>
<dbReference type="GO" id="GO:0030677">
    <property type="term" value="C:ribonuclease P complex"/>
    <property type="evidence" value="ECO:0007669"/>
    <property type="project" value="InterPro"/>
</dbReference>
<evidence type="ECO:0000256" key="2">
    <source>
        <dbReference type="ARBA" id="ARBA00006181"/>
    </source>
</evidence>